<dbReference type="Proteomes" id="UP000004682">
    <property type="component" value="Unassembled WGS sequence"/>
</dbReference>
<protein>
    <submittedName>
        <fullName evidence="3">Transposase</fullName>
    </submittedName>
</protein>
<gene>
    <name evidence="3" type="ORF">A33K_18483</name>
</gene>
<reference evidence="4" key="1">
    <citation type="journal article" date="2012" name="J. Bacteriol.">
        <title>Revised Genome Sequence of Burkholderia thailandensis MSMB43 with Improved Annotation.</title>
        <authorList>
            <person name="Zhuo Y."/>
            <person name="Liu L."/>
            <person name="Wang Q."/>
            <person name="Liu X."/>
            <person name="Ren B."/>
            <person name="Liu M."/>
            <person name="Ni P."/>
            <person name="Cheng Y.Q."/>
            <person name="Zhang L."/>
        </authorList>
    </citation>
    <scope>NUCLEOTIDE SEQUENCE [LARGE SCALE GENOMIC DNA]</scope>
    <source>
        <strain evidence="4">MSMB43</strain>
    </source>
</reference>
<organism evidence="3 4">
    <name type="scientific">Burkholderia humptydooensis MSMB43</name>
    <dbReference type="NCBI Taxonomy" id="441157"/>
    <lineage>
        <taxon>Bacteria</taxon>
        <taxon>Pseudomonadati</taxon>
        <taxon>Pseudomonadota</taxon>
        <taxon>Betaproteobacteria</taxon>
        <taxon>Burkholderiales</taxon>
        <taxon>Burkholderiaceae</taxon>
        <taxon>Burkholderia</taxon>
        <taxon>pseudomallei group</taxon>
    </lineage>
</organism>
<feature type="domain" description="Transposase IS66 central" evidence="1">
    <location>
        <begin position="2"/>
        <end position="56"/>
    </location>
</feature>
<accession>A0ABN0FY27</accession>
<dbReference type="InterPro" id="IPR039552">
    <property type="entry name" value="IS66_C"/>
</dbReference>
<proteinExistence type="predicted"/>
<dbReference type="InterPro" id="IPR052344">
    <property type="entry name" value="Transposase-related"/>
</dbReference>
<dbReference type="PANTHER" id="PTHR33678">
    <property type="entry name" value="BLL1576 PROTEIN"/>
    <property type="match status" value="1"/>
</dbReference>
<evidence type="ECO:0000259" key="1">
    <source>
        <dbReference type="Pfam" id="PF03050"/>
    </source>
</evidence>
<evidence type="ECO:0000313" key="3">
    <source>
        <dbReference type="EMBL" id="EIP84889.1"/>
    </source>
</evidence>
<evidence type="ECO:0000313" key="4">
    <source>
        <dbReference type="Proteomes" id="UP000004682"/>
    </source>
</evidence>
<feature type="domain" description="Transposase IS66 C-terminal" evidence="2">
    <location>
        <begin position="63"/>
        <end position="100"/>
    </location>
</feature>
<dbReference type="PANTHER" id="PTHR33678:SF1">
    <property type="entry name" value="BLL1576 PROTEIN"/>
    <property type="match status" value="1"/>
</dbReference>
<dbReference type="Pfam" id="PF03050">
    <property type="entry name" value="DDE_Tnp_IS66"/>
    <property type="match status" value="1"/>
</dbReference>
<dbReference type="Pfam" id="PF13817">
    <property type="entry name" value="DDE_Tnp_IS66_C"/>
    <property type="match status" value="1"/>
</dbReference>
<dbReference type="InterPro" id="IPR004291">
    <property type="entry name" value="Transposase_IS66_central"/>
</dbReference>
<dbReference type="EMBL" id="JH692070">
    <property type="protein sequence ID" value="EIP84889.1"/>
    <property type="molecule type" value="Genomic_DNA"/>
</dbReference>
<evidence type="ECO:0000259" key="2">
    <source>
        <dbReference type="Pfam" id="PF13817"/>
    </source>
</evidence>
<keyword evidence="4" id="KW-1185">Reference proteome</keyword>
<name>A0ABN0FY27_9BURK</name>
<sequence>MLGEAIGYCRRQWQYLIRYVDDGRLPLDNNVIERDIRPFATARKSWLFSDTVAGAKASAVVYSLMLTCRACGVEPRAWLLHVLTELPQRAADADISDLLPFNYAKRQAEASVS</sequence>